<organism evidence="2 3">
    <name type="scientific">Planctomicrobium piriforme</name>
    <dbReference type="NCBI Taxonomy" id="1576369"/>
    <lineage>
        <taxon>Bacteria</taxon>
        <taxon>Pseudomonadati</taxon>
        <taxon>Planctomycetota</taxon>
        <taxon>Planctomycetia</taxon>
        <taxon>Planctomycetales</taxon>
        <taxon>Planctomycetaceae</taxon>
        <taxon>Planctomicrobium</taxon>
    </lineage>
</organism>
<dbReference type="Pfam" id="PF10604">
    <property type="entry name" value="Polyketide_cyc2"/>
    <property type="match status" value="1"/>
</dbReference>
<name>A0A1I3LNK0_9PLAN</name>
<dbReference type="CDD" id="cd07818">
    <property type="entry name" value="SRPBCC_1"/>
    <property type="match status" value="1"/>
</dbReference>
<sequence>MRRKLLIAAAVLLVLLVAFLISVALQPNEFVVTRSMTMAAPPATVFPYVNDFHKWEQWSPWAKLDPNAKNSFEGPSEGKDSKFSWDGNDEVGAGSMTITDSDPDKLVKMDLVFLRPFPCKNVAEFTLEPDAAGTKVTWIMSGQNNFMGKLVGMLMDMDALVGDMFVTGLNNMKRIVETPPADPAPKAAVENSPPSEEPANAERKPE</sequence>
<proteinExistence type="predicted"/>
<dbReference type="InterPro" id="IPR023393">
    <property type="entry name" value="START-like_dom_sf"/>
</dbReference>
<evidence type="ECO:0000313" key="2">
    <source>
        <dbReference type="EMBL" id="SFI86359.1"/>
    </source>
</evidence>
<protein>
    <submittedName>
        <fullName evidence="2">Polyketide cyclase / dehydrase and lipid transport</fullName>
    </submittedName>
</protein>
<dbReference type="InterPro" id="IPR019587">
    <property type="entry name" value="Polyketide_cyclase/dehydratase"/>
</dbReference>
<evidence type="ECO:0000313" key="3">
    <source>
        <dbReference type="Proteomes" id="UP000199518"/>
    </source>
</evidence>
<evidence type="ECO:0000256" key="1">
    <source>
        <dbReference type="SAM" id="MobiDB-lite"/>
    </source>
</evidence>
<gene>
    <name evidence="2" type="ORF">SAMN05421753_11320</name>
</gene>
<accession>A0A1I3LNK0</accession>
<reference evidence="3" key="1">
    <citation type="submission" date="2016-10" db="EMBL/GenBank/DDBJ databases">
        <authorList>
            <person name="Varghese N."/>
            <person name="Submissions S."/>
        </authorList>
    </citation>
    <scope>NUCLEOTIDE SEQUENCE [LARGE SCALE GENOMIC DNA]</scope>
    <source>
        <strain evidence="3">DSM 26348</strain>
    </source>
</reference>
<dbReference type="RefSeq" id="WP_092052691.1">
    <property type="nucleotide sequence ID" value="NZ_FOQD01000013.1"/>
</dbReference>
<dbReference type="STRING" id="1576369.SAMN05421753_11320"/>
<dbReference type="OrthoDB" id="9807923at2"/>
<dbReference type="EMBL" id="FOQD01000013">
    <property type="protein sequence ID" value="SFI86359.1"/>
    <property type="molecule type" value="Genomic_DNA"/>
</dbReference>
<dbReference type="SUPFAM" id="SSF55961">
    <property type="entry name" value="Bet v1-like"/>
    <property type="match status" value="1"/>
</dbReference>
<dbReference type="AlphaFoldDB" id="A0A1I3LNK0"/>
<dbReference type="Gene3D" id="3.30.530.20">
    <property type="match status" value="1"/>
</dbReference>
<dbReference type="Proteomes" id="UP000199518">
    <property type="component" value="Unassembled WGS sequence"/>
</dbReference>
<feature type="region of interest" description="Disordered" evidence="1">
    <location>
        <begin position="176"/>
        <end position="206"/>
    </location>
</feature>
<keyword evidence="3" id="KW-1185">Reference proteome</keyword>